<dbReference type="AlphaFoldDB" id="A0AAQ3P018"/>
<evidence type="ECO:0000313" key="3">
    <source>
        <dbReference type="Proteomes" id="UP001374535"/>
    </source>
</evidence>
<evidence type="ECO:0000313" key="2">
    <source>
        <dbReference type="EMBL" id="WVZ17902.1"/>
    </source>
</evidence>
<dbReference type="Proteomes" id="UP001374535">
    <property type="component" value="Chromosome 3"/>
</dbReference>
<name>A0AAQ3P018_VIGMU</name>
<dbReference type="EMBL" id="CP144698">
    <property type="protein sequence ID" value="WVZ17902.1"/>
    <property type="molecule type" value="Genomic_DNA"/>
</dbReference>
<dbReference type="Pfam" id="PF22936">
    <property type="entry name" value="Pol_BBD"/>
    <property type="match status" value="1"/>
</dbReference>
<feature type="domain" description="Retrovirus-related Pol polyprotein from transposon TNT 1-94-like beta-barrel" evidence="1">
    <location>
        <begin position="147"/>
        <end position="212"/>
    </location>
</feature>
<dbReference type="PANTHER" id="PTHR11439">
    <property type="entry name" value="GAG-POL-RELATED RETROTRANSPOSON"/>
    <property type="match status" value="1"/>
</dbReference>
<keyword evidence="3" id="KW-1185">Reference proteome</keyword>
<protein>
    <recommendedName>
        <fullName evidence="1">Retrovirus-related Pol polyprotein from transposon TNT 1-94-like beta-barrel domain-containing protein</fullName>
    </recommendedName>
</protein>
<dbReference type="PANTHER" id="PTHR11439:SF470">
    <property type="entry name" value="CYSTEINE-RICH RLK (RECEPTOR-LIKE PROTEIN KINASE) 8"/>
    <property type="match status" value="1"/>
</dbReference>
<evidence type="ECO:0000259" key="1">
    <source>
        <dbReference type="Pfam" id="PF22936"/>
    </source>
</evidence>
<gene>
    <name evidence="2" type="ORF">V8G54_010884</name>
</gene>
<reference evidence="2 3" key="1">
    <citation type="journal article" date="2023" name="Life. Sci Alliance">
        <title>Evolutionary insights into 3D genome organization and epigenetic landscape of Vigna mungo.</title>
        <authorList>
            <person name="Junaid A."/>
            <person name="Singh B."/>
            <person name="Bhatia S."/>
        </authorList>
    </citation>
    <scope>NUCLEOTIDE SEQUENCE [LARGE SCALE GENOMIC DNA]</scope>
    <source>
        <strain evidence="2">Urdbean</strain>
    </source>
</reference>
<sequence length="680" mass="76363">MVLQHEREFIGISLKPFVPDSLAFAALSNDQPCFHSSNRTISTASKINSKNNKICEQCKKTNHTIETCYFRIGFPAGYKNSKPNKKAFASLVVVDSSVCNHTNYQFTLSKDQYQAILALLQHTKDHSSSVNHASVHNSGTTSTSPHWIIDSGATDHICPIQSLFHKLQTIKAIRINLPNHTTVISSFSGTIHIGALLLIDVIFVHEFSNSQLTMIGVARKVDGLYCFEESYDLNPNKVSQSSLINKSTISISYAIRHVVHLTNRLPTPFLENQSPYQYVFGSIPDFSTLRVFGCLAFANTIMDGRTKLEKRASKFFYEFHFPYARYSPSLSHHHNTSPTASQQIFYSLIALDIHGSHFTIAPSSSSPNIDNTAIEPVMQFNDDSNDVVQVVDQPPRVSNRDKPLFYLSAYDCPTLSSANISYSTPYPLHSYLSYSNCSNSHTTFCTSLSATIEPLLLRKLISMIIDSRPCLWKYKLYREIASVKLTTVRFLLSIVVSRNCDLDEDIYMRPPLGLLLREPNLSSTDHSLFTQHSSDSFIALLVYVEDIVPTGDNMHVIIIQGLVLKQRKYCLEILAKFGLTGCKPTNSPSNPTVKLKDDEGDFVSDPIAYRRLIGKLQYLTNTRPDISFVVQQVTQFMSKPRQSHLYAAFRILKYLKGCPNLGLFYPSSNPHIIQAFSGSD</sequence>
<organism evidence="2 3">
    <name type="scientific">Vigna mungo</name>
    <name type="common">Black gram</name>
    <name type="synonym">Phaseolus mungo</name>
    <dbReference type="NCBI Taxonomy" id="3915"/>
    <lineage>
        <taxon>Eukaryota</taxon>
        <taxon>Viridiplantae</taxon>
        <taxon>Streptophyta</taxon>
        <taxon>Embryophyta</taxon>
        <taxon>Tracheophyta</taxon>
        <taxon>Spermatophyta</taxon>
        <taxon>Magnoliopsida</taxon>
        <taxon>eudicotyledons</taxon>
        <taxon>Gunneridae</taxon>
        <taxon>Pentapetalae</taxon>
        <taxon>rosids</taxon>
        <taxon>fabids</taxon>
        <taxon>Fabales</taxon>
        <taxon>Fabaceae</taxon>
        <taxon>Papilionoideae</taxon>
        <taxon>50 kb inversion clade</taxon>
        <taxon>NPAAA clade</taxon>
        <taxon>indigoferoid/millettioid clade</taxon>
        <taxon>Phaseoleae</taxon>
        <taxon>Vigna</taxon>
    </lineage>
</organism>
<proteinExistence type="predicted"/>
<accession>A0AAQ3P018</accession>
<dbReference type="InterPro" id="IPR054722">
    <property type="entry name" value="PolX-like_BBD"/>
</dbReference>